<evidence type="ECO:0008006" key="4">
    <source>
        <dbReference type="Google" id="ProtNLM"/>
    </source>
</evidence>
<keyword evidence="1" id="KW-0472">Membrane</keyword>
<dbReference type="KEGG" id="cme:CYME_CMK175C"/>
<dbReference type="GeneID" id="16994462"/>
<proteinExistence type="predicted"/>
<dbReference type="Gramene" id="CMK175CT">
    <property type="protein sequence ID" value="CMK175CT"/>
    <property type="gene ID" value="CMK175C"/>
</dbReference>
<evidence type="ECO:0000256" key="1">
    <source>
        <dbReference type="SAM" id="Phobius"/>
    </source>
</evidence>
<accession>M1VHU7</accession>
<dbReference type="OMA" id="DLYGCHG"/>
<dbReference type="PANTHER" id="PTHR28110">
    <property type="entry name" value="TRANSMEMBRANE PROTEIN"/>
    <property type="match status" value="1"/>
</dbReference>
<reference evidence="2 3" key="2">
    <citation type="journal article" date="2007" name="BMC Biol.">
        <title>A 100%-complete sequence reveals unusually simple genomic features in the hot-spring red alga Cyanidioschyzon merolae.</title>
        <authorList>
            <person name="Nozaki H."/>
            <person name="Takano H."/>
            <person name="Misumi O."/>
            <person name="Terasawa K."/>
            <person name="Matsuzaki M."/>
            <person name="Maruyama S."/>
            <person name="Nishida K."/>
            <person name="Yagisawa F."/>
            <person name="Yoshida Y."/>
            <person name="Fujiwara T."/>
            <person name="Takio S."/>
            <person name="Tamura K."/>
            <person name="Chung S.J."/>
            <person name="Nakamura S."/>
            <person name="Kuroiwa H."/>
            <person name="Tanaka K."/>
            <person name="Sato N."/>
            <person name="Kuroiwa T."/>
        </authorList>
    </citation>
    <scope>NUCLEOTIDE SEQUENCE [LARGE SCALE GENOMIC DNA]</scope>
    <source>
        <strain evidence="2 3">10D</strain>
    </source>
</reference>
<keyword evidence="1" id="KW-0812">Transmembrane</keyword>
<dbReference type="STRING" id="280699.M1VHU7"/>
<protein>
    <recommendedName>
        <fullName evidence="4">DUF218 domain-containing protein</fullName>
    </recommendedName>
</protein>
<sequence>MQELPTFVTRRNKHATGCWWLQVLEPVRAQRHRRWVTLCVLCAAVMLGVLATFGLVRDLLAARLENPSAHARGSEAAASSPLSQLKHLIIVAGNAVYTGSNFASASDDHQWYLEDYQKGQGLVFLQHLRRGIEIAQADPQALLLFSGGKTRLEAGPLSEAESYWRLASAQAWCGHAEGVSGRVLTEDFARDSFENLLFSICRFRQLTGNYPRNITMISLELKRKRIETQHRTAIRYPAAQFRFISTEEALHFGGPVPDSMPADRALAAFATDPYGCLHEELLEKRRKRNPFHVVIPYPSGCPEIARLIRYCGRNIFKGRLPWDP</sequence>
<keyword evidence="3" id="KW-1185">Reference proteome</keyword>
<dbReference type="HOGENOM" id="CLU_048479_0_1_1"/>
<dbReference type="EMBL" id="AP006493">
    <property type="protein sequence ID" value="BAM80543.1"/>
    <property type="molecule type" value="Genomic_DNA"/>
</dbReference>
<dbReference type="OrthoDB" id="4347at2759"/>
<dbReference type="RefSeq" id="XP_005536579.1">
    <property type="nucleotide sequence ID" value="XM_005536522.1"/>
</dbReference>
<gene>
    <name evidence="2" type="ORF">CYME_CMK175C</name>
</gene>
<dbReference type="PANTHER" id="PTHR28110:SF1">
    <property type="entry name" value="TRANSMEMBRANE PROTEIN"/>
    <property type="match status" value="1"/>
</dbReference>
<name>M1VHU7_CYAM1</name>
<keyword evidence="1" id="KW-1133">Transmembrane helix</keyword>
<reference evidence="2 3" key="1">
    <citation type="journal article" date="2004" name="Nature">
        <title>Genome sequence of the ultrasmall unicellular red alga Cyanidioschyzon merolae 10D.</title>
        <authorList>
            <person name="Matsuzaki M."/>
            <person name="Misumi O."/>
            <person name="Shin-i T."/>
            <person name="Maruyama S."/>
            <person name="Takahara M."/>
            <person name="Miyagishima S."/>
            <person name="Mori T."/>
            <person name="Nishida K."/>
            <person name="Yagisawa F."/>
            <person name="Nishida K."/>
            <person name="Yoshida Y."/>
            <person name="Nishimura Y."/>
            <person name="Nakao S."/>
            <person name="Kobayashi T."/>
            <person name="Momoyama Y."/>
            <person name="Higashiyama T."/>
            <person name="Minoda A."/>
            <person name="Sano M."/>
            <person name="Nomoto H."/>
            <person name="Oishi K."/>
            <person name="Hayashi H."/>
            <person name="Ohta F."/>
            <person name="Nishizaka S."/>
            <person name="Haga S."/>
            <person name="Miura S."/>
            <person name="Morishita T."/>
            <person name="Kabeya Y."/>
            <person name="Terasawa K."/>
            <person name="Suzuki Y."/>
            <person name="Ishii Y."/>
            <person name="Asakawa S."/>
            <person name="Takano H."/>
            <person name="Ohta N."/>
            <person name="Kuroiwa H."/>
            <person name="Tanaka K."/>
            <person name="Shimizu N."/>
            <person name="Sugano S."/>
            <person name="Sato N."/>
            <person name="Nozaki H."/>
            <person name="Ogasawara N."/>
            <person name="Kohara Y."/>
            <person name="Kuroiwa T."/>
        </authorList>
    </citation>
    <scope>NUCLEOTIDE SEQUENCE [LARGE SCALE GENOMIC DNA]</scope>
    <source>
        <strain evidence="2 3">10D</strain>
    </source>
</reference>
<dbReference type="GO" id="GO:0005737">
    <property type="term" value="C:cytoplasm"/>
    <property type="evidence" value="ECO:0007669"/>
    <property type="project" value="TreeGrafter"/>
</dbReference>
<dbReference type="InterPro" id="IPR055323">
    <property type="entry name" value="C57A10.07/YOR238W"/>
</dbReference>
<organism evidence="2 3">
    <name type="scientific">Cyanidioschyzon merolae (strain NIES-3377 / 10D)</name>
    <name type="common">Unicellular red alga</name>
    <dbReference type="NCBI Taxonomy" id="280699"/>
    <lineage>
        <taxon>Eukaryota</taxon>
        <taxon>Rhodophyta</taxon>
        <taxon>Bangiophyceae</taxon>
        <taxon>Cyanidiales</taxon>
        <taxon>Cyanidiaceae</taxon>
        <taxon>Cyanidioschyzon</taxon>
    </lineage>
</organism>
<dbReference type="Proteomes" id="UP000007014">
    <property type="component" value="Chromosome 11"/>
</dbReference>
<dbReference type="eggNOG" id="KOG4533">
    <property type="taxonomic scope" value="Eukaryota"/>
</dbReference>
<evidence type="ECO:0000313" key="2">
    <source>
        <dbReference type="EMBL" id="BAM80543.1"/>
    </source>
</evidence>
<feature type="transmembrane region" description="Helical" evidence="1">
    <location>
        <begin position="35"/>
        <end position="56"/>
    </location>
</feature>
<evidence type="ECO:0000313" key="3">
    <source>
        <dbReference type="Proteomes" id="UP000007014"/>
    </source>
</evidence>
<dbReference type="AlphaFoldDB" id="M1VHU7"/>